<gene>
    <name evidence="3" type="ORF">ACFFGY_07185</name>
</gene>
<accession>A0ABV6JQY9</accession>
<dbReference type="InterPro" id="IPR029044">
    <property type="entry name" value="Nucleotide-diphossugar_trans"/>
</dbReference>
<comment type="caution">
    <text evidence="3">The sequence shown here is derived from an EMBL/GenBank/DDBJ whole genome shotgun (WGS) entry which is preliminary data.</text>
</comment>
<feature type="domain" description="MobA-like NTP transferase" evidence="2">
    <location>
        <begin position="20"/>
        <end position="132"/>
    </location>
</feature>
<dbReference type="Gene3D" id="3.90.550.10">
    <property type="entry name" value="Spore Coat Polysaccharide Biosynthesis Protein SpsA, Chain A"/>
    <property type="match status" value="1"/>
</dbReference>
<keyword evidence="3" id="KW-0808">Transferase</keyword>
<keyword evidence="4" id="KW-1185">Reference proteome</keyword>
<keyword evidence="1" id="KW-0460">Magnesium</keyword>
<evidence type="ECO:0000259" key="2">
    <source>
        <dbReference type="Pfam" id="PF12804"/>
    </source>
</evidence>
<proteinExistence type="predicted"/>
<reference evidence="3 4" key="1">
    <citation type="submission" date="2024-09" db="EMBL/GenBank/DDBJ databases">
        <authorList>
            <person name="Sun Q."/>
            <person name="Mori K."/>
        </authorList>
    </citation>
    <scope>NUCLEOTIDE SEQUENCE [LARGE SCALE GENOMIC DNA]</scope>
    <source>
        <strain evidence="3 4">TBRC 5777</strain>
    </source>
</reference>
<evidence type="ECO:0000313" key="4">
    <source>
        <dbReference type="Proteomes" id="UP001589865"/>
    </source>
</evidence>
<protein>
    <submittedName>
        <fullName evidence="3">NTP transferase domain-containing protein</fullName>
    </submittedName>
</protein>
<dbReference type="InterPro" id="IPR025877">
    <property type="entry name" value="MobA-like_NTP_Trfase"/>
</dbReference>
<dbReference type="EMBL" id="JBHLUN010000005">
    <property type="protein sequence ID" value="MFC0408029.1"/>
    <property type="molecule type" value="Genomic_DNA"/>
</dbReference>
<evidence type="ECO:0000313" key="3">
    <source>
        <dbReference type="EMBL" id="MFC0408029.1"/>
    </source>
</evidence>
<organism evidence="3 4">
    <name type="scientific">Roseomonas elaeocarpi</name>
    <dbReference type="NCBI Taxonomy" id="907779"/>
    <lineage>
        <taxon>Bacteria</taxon>
        <taxon>Pseudomonadati</taxon>
        <taxon>Pseudomonadota</taxon>
        <taxon>Alphaproteobacteria</taxon>
        <taxon>Acetobacterales</taxon>
        <taxon>Roseomonadaceae</taxon>
        <taxon>Roseomonas</taxon>
    </lineage>
</organism>
<name>A0ABV6JQY9_9PROT</name>
<dbReference type="SUPFAM" id="SSF53448">
    <property type="entry name" value="Nucleotide-diphospho-sugar transferases"/>
    <property type="match status" value="1"/>
</dbReference>
<dbReference type="Proteomes" id="UP001589865">
    <property type="component" value="Unassembled WGS sequence"/>
</dbReference>
<dbReference type="RefSeq" id="WP_377043764.1">
    <property type="nucleotide sequence ID" value="NZ_JBHLUN010000005.1"/>
</dbReference>
<sequence length="259" mass="27656">MTVTALVLAGSRLGEDDPVARFRGVANKALAPVAGVPMLERVVTCLARTPRIGGIVVSGADQAAVTALPALAELVQAGRLTVMASTPSPAMSTAAAFDAFGSPLLVTTADHALLTVAMVEHMLDATPDWADASAGLASSEVIKAAFPQSKRTYLRFADGAWSGCNLFFLRSNASRSVVVYWQRLEAERKHPLRMLRLISPWLLIKQRLGLLTLRAALDGIGRRTAARLAVVEMPMAEAAVDVDKVDDLHLAEELITLRH</sequence>
<dbReference type="GO" id="GO:0016740">
    <property type="term" value="F:transferase activity"/>
    <property type="evidence" value="ECO:0007669"/>
    <property type="project" value="UniProtKB-KW"/>
</dbReference>
<evidence type="ECO:0000256" key="1">
    <source>
        <dbReference type="ARBA" id="ARBA00022842"/>
    </source>
</evidence>
<dbReference type="Pfam" id="PF12804">
    <property type="entry name" value="NTP_transf_3"/>
    <property type="match status" value="1"/>
</dbReference>